<sequence length="207" mass="23274">MATYTLSVQLDAKWRRRWEKFPDMRLCFSTAVASGSKNYSNVVATTSKLGSTINISWKDEYMIAGSDTEFDHGAKFDISSDKIQALLGSVTTLSQGWEIESELSDRAPEASFVFNTKRISAAAVLYKKVNGSFKPIYVSHIGALPPQSWETLTPKLKVYVWFSSEYEDATMIDQLEVQCKEIDMTGRTTAVIRYDADGNWVIPKPDQ</sequence>
<dbReference type="InParanoid" id="A0A136ISZ6"/>
<dbReference type="OrthoDB" id="4692841at2759"/>
<keyword evidence="2" id="KW-1185">Reference proteome</keyword>
<dbReference type="EMBL" id="KQ964260">
    <property type="protein sequence ID" value="KXJ87997.1"/>
    <property type="molecule type" value="Genomic_DNA"/>
</dbReference>
<organism evidence="1 2">
    <name type="scientific">Microdochium bolleyi</name>
    <dbReference type="NCBI Taxonomy" id="196109"/>
    <lineage>
        <taxon>Eukaryota</taxon>
        <taxon>Fungi</taxon>
        <taxon>Dikarya</taxon>
        <taxon>Ascomycota</taxon>
        <taxon>Pezizomycotina</taxon>
        <taxon>Sordariomycetes</taxon>
        <taxon>Xylariomycetidae</taxon>
        <taxon>Xylariales</taxon>
        <taxon>Microdochiaceae</taxon>
        <taxon>Microdochium</taxon>
    </lineage>
</organism>
<proteinExistence type="predicted"/>
<dbReference type="Proteomes" id="UP000070501">
    <property type="component" value="Unassembled WGS sequence"/>
</dbReference>
<accession>A0A136ISZ6</accession>
<evidence type="ECO:0000313" key="2">
    <source>
        <dbReference type="Proteomes" id="UP000070501"/>
    </source>
</evidence>
<gene>
    <name evidence="1" type="ORF">Micbo1qcDRAFT_207749</name>
</gene>
<evidence type="ECO:0000313" key="1">
    <source>
        <dbReference type="EMBL" id="KXJ87997.1"/>
    </source>
</evidence>
<protein>
    <submittedName>
        <fullName evidence="1">Uncharacterized protein</fullName>
    </submittedName>
</protein>
<dbReference type="AlphaFoldDB" id="A0A136ISZ6"/>
<reference evidence="2" key="1">
    <citation type="submission" date="2016-02" db="EMBL/GenBank/DDBJ databases">
        <title>Draft genome sequence of Microdochium bolleyi, a fungal endophyte of beachgrass.</title>
        <authorList>
            <consortium name="DOE Joint Genome Institute"/>
            <person name="David A.S."/>
            <person name="May G."/>
            <person name="Haridas S."/>
            <person name="Lim J."/>
            <person name="Wang M."/>
            <person name="Labutti K."/>
            <person name="Lipzen A."/>
            <person name="Barry K."/>
            <person name="Grigoriev I.V."/>
        </authorList>
    </citation>
    <scope>NUCLEOTIDE SEQUENCE [LARGE SCALE GENOMIC DNA]</scope>
    <source>
        <strain evidence="2">J235TASD1</strain>
    </source>
</reference>
<name>A0A136ISZ6_9PEZI</name>